<feature type="region of interest" description="Disordered" evidence="2">
    <location>
        <begin position="357"/>
        <end position="386"/>
    </location>
</feature>
<accession>A0ABT8S624</accession>
<dbReference type="EC" id="2.8.3.-" evidence="3"/>
<dbReference type="GO" id="GO:0016740">
    <property type="term" value="F:transferase activity"/>
    <property type="evidence" value="ECO:0007669"/>
    <property type="project" value="UniProtKB-KW"/>
</dbReference>
<dbReference type="EMBL" id="JAUKVY010000013">
    <property type="protein sequence ID" value="MDO1534260.1"/>
    <property type="molecule type" value="Genomic_DNA"/>
</dbReference>
<organism evidence="3 4">
    <name type="scientific">Variovorax ginsengisoli</name>
    <dbReference type="NCBI Taxonomy" id="363844"/>
    <lineage>
        <taxon>Bacteria</taxon>
        <taxon>Pseudomonadati</taxon>
        <taxon>Pseudomonadota</taxon>
        <taxon>Betaproteobacteria</taxon>
        <taxon>Burkholderiales</taxon>
        <taxon>Comamonadaceae</taxon>
        <taxon>Variovorax</taxon>
    </lineage>
</organism>
<keyword evidence="4" id="KW-1185">Reference proteome</keyword>
<dbReference type="SUPFAM" id="SSF89796">
    <property type="entry name" value="CoA-transferase family III (CaiB/BaiF)"/>
    <property type="match status" value="1"/>
</dbReference>
<sequence length="386" mass="41390">MPNTPERSANGRGALAGLRVIDLSRVLAGPLCTQMLADHGADVIKVEPPSGDETRTLGPPFNDDGDAAYFTAVNRGKRGIALNLAVPQGRETLMRLLEEADVLVENFIPGTMQRWGLDFEDELKPRFPGLIYCSISGFGADGPLGSLPGYDAVLQAMCGLMSINGEPSSGPTRMGIPIVDHLTGYTALTGILLALHHRDRTGLGQRVEATLFDSALSLLVPHAANWMHSDQVPGLLGSAHPNIAPYDKFHCQDGLVFLGIVNDRQFAKFCAVMELPALASDPRFAVNAARLEHRDALRQQIEAALSGWKRETLCSALMHVGVPVGPVHTVPEAFAQAHASHRAMSVSSDGYRGIGVPVRLSRTPGRPGRPPPRLDQHAQELLGEAP</sequence>
<evidence type="ECO:0000256" key="2">
    <source>
        <dbReference type="SAM" id="MobiDB-lite"/>
    </source>
</evidence>
<proteinExistence type="predicted"/>
<comment type="caution">
    <text evidence="3">The sequence shown here is derived from an EMBL/GenBank/DDBJ whole genome shotgun (WGS) entry which is preliminary data.</text>
</comment>
<dbReference type="Pfam" id="PF02515">
    <property type="entry name" value="CoA_transf_3"/>
    <property type="match status" value="1"/>
</dbReference>
<dbReference type="InterPro" id="IPR050483">
    <property type="entry name" value="CoA-transferase_III_domain"/>
</dbReference>
<dbReference type="InterPro" id="IPR003673">
    <property type="entry name" value="CoA-Trfase_fam_III"/>
</dbReference>
<gene>
    <name evidence="3" type="ORF">Q2T77_18385</name>
</gene>
<keyword evidence="1 3" id="KW-0808">Transferase</keyword>
<dbReference type="Gene3D" id="3.30.1540.10">
    <property type="entry name" value="formyl-coa transferase, domain 3"/>
    <property type="match status" value="1"/>
</dbReference>
<evidence type="ECO:0000256" key="1">
    <source>
        <dbReference type="ARBA" id="ARBA00022679"/>
    </source>
</evidence>
<dbReference type="Proteomes" id="UP001169027">
    <property type="component" value="Unassembled WGS sequence"/>
</dbReference>
<reference evidence="3" key="1">
    <citation type="submission" date="2023-06" db="EMBL/GenBank/DDBJ databases">
        <authorList>
            <person name="Jiang Y."/>
            <person name="Liu Q."/>
        </authorList>
    </citation>
    <scope>NUCLEOTIDE SEQUENCE</scope>
    <source>
        <strain evidence="3">CGMCC 1.12090</strain>
    </source>
</reference>
<dbReference type="InterPro" id="IPR044855">
    <property type="entry name" value="CoA-Trfase_III_dom3_sf"/>
</dbReference>
<dbReference type="PANTHER" id="PTHR48207">
    <property type="entry name" value="SUCCINATE--HYDROXYMETHYLGLUTARATE COA-TRANSFERASE"/>
    <property type="match status" value="1"/>
</dbReference>
<evidence type="ECO:0000313" key="4">
    <source>
        <dbReference type="Proteomes" id="UP001169027"/>
    </source>
</evidence>
<dbReference type="InterPro" id="IPR023606">
    <property type="entry name" value="CoA-Trfase_III_dom_1_sf"/>
</dbReference>
<evidence type="ECO:0000313" key="3">
    <source>
        <dbReference type="EMBL" id="MDO1534260.1"/>
    </source>
</evidence>
<name>A0ABT8S624_9BURK</name>
<dbReference type="Gene3D" id="3.40.50.10540">
    <property type="entry name" value="Crotonobetainyl-coa:carnitine coa-transferase, domain 1"/>
    <property type="match status" value="1"/>
</dbReference>
<protein>
    <submittedName>
        <fullName evidence="3">CoA transferase</fullName>
        <ecNumber evidence="3">2.8.3.-</ecNumber>
    </submittedName>
</protein>
<dbReference type="PANTHER" id="PTHR48207:SF3">
    <property type="entry name" value="SUCCINATE--HYDROXYMETHYLGLUTARATE COA-TRANSFERASE"/>
    <property type="match status" value="1"/>
</dbReference>